<dbReference type="RefSeq" id="WP_004254353.1">
    <property type="nucleotide sequence ID" value="NZ_ABDWLN020000006.1"/>
</dbReference>
<dbReference type="GO" id="GO:0003677">
    <property type="term" value="F:DNA binding"/>
    <property type="evidence" value="ECO:0007669"/>
    <property type="project" value="UniProtKB-KW"/>
</dbReference>
<evidence type="ECO:0000313" key="6">
    <source>
        <dbReference type="EMBL" id="MBW3115983.1"/>
    </source>
</evidence>
<feature type="domain" description="HTH marR-type" evidence="4">
    <location>
        <begin position="22"/>
        <end position="157"/>
    </location>
</feature>
<reference evidence="6" key="3">
    <citation type="submission" date="2021-07" db="EMBL/GenBank/DDBJ databases">
        <authorList>
            <person name="Stanton E."/>
        </authorList>
    </citation>
    <scope>NUCLEOTIDE SEQUENCE</scope>
    <source>
        <strain evidence="6">2021EL-01139</strain>
    </source>
</reference>
<dbReference type="Pfam" id="PF12802">
    <property type="entry name" value="MarR_2"/>
    <property type="match status" value="1"/>
</dbReference>
<dbReference type="SMART" id="SM00347">
    <property type="entry name" value="HTH_MARR"/>
    <property type="match status" value="1"/>
</dbReference>
<keyword evidence="1" id="KW-0805">Transcription regulation</keyword>
<protein>
    <submittedName>
        <fullName evidence="7">MarR family transcriptional regulator</fullName>
    </submittedName>
    <submittedName>
        <fullName evidence="5">Multiple antibiotic resistance protein marR</fullName>
    </submittedName>
</protein>
<reference evidence="7 8" key="1">
    <citation type="submission" date="2017-07" db="EMBL/GenBank/DDBJ databases">
        <title>blaIMP-27 on transferable plasmids in Proteus mirabilis and Providencia rettgeri.</title>
        <authorList>
            <person name="Potter R."/>
        </authorList>
    </citation>
    <scope>NUCLEOTIDE SEQUENCE [LARGE SCALE GENOMIC DNA]</scope>
    <source>
        <strain evidence="7 8">PR1</strain>
    </source>
</reference>
<dbReference type="InterPro" id="IPR036388">
    <property type="entry name" value="WH-like_DNA-bd_sf"/>
</dbReference>
<dbReference type="PROSITE" id="PS01117">
    <property type="entry name" value="HTH_MARR_1"/>
    <property type="match status" value="1"/>
</dbReference>
<evidence type="ECO:0000256" key="3">
    <source>
        <dbReference type="ARBA" id="ARBA00023163"/>
    </source>
</evidence>
<organism evidence="7 8">
    <name type="scientific">Providencia rettgeri</name>
    <dbReference type="NCBI Taxonomy" id="587"/>
    <lineage>
        <taxon>Bacteria</taxon>
        <taxon>Pseudomonadati</taxon>
        <taxon>Pseudomonadota</taxon>
        <taxon>Gammaproteobacteria</taxon>
        <taxon>Enterobacterales</taxon>
        <taxon>Morganellaceae</taxon>
        <taxon>Providencia</taxon>
    </lineage>
</organism>
<dbReference type="EMBL" id="JAHWLI010000013">
    <property type="protein sequence ID" value="MBW3115983.1"/>
    <property type="molecule type" value="Genomic_DNA"/>
</dbReference>
<reference evidence="5" key="2">
    <citation type="submission" date="2020-05" db="EMBL/GenBank/DDBJ databases">
        <authorList>
            <person name="Delgado-Blas J."/>
        </authorList>
    </citation>
    <scope>NUCLEOTIDE SEQUENCE</scope>
    <source>
        <strain evidence="5">BB1453</strain>
    </source>
</reference>
<dbReference type="PROSITE" id="PS50995">
    <property type="entry name" value="HTH_MARR_2"/>
    <property type="match status" value="1"/>
</dbReference>
<evidence type="ECO:0000313" key="8">
    <source>
        <dbReference type="Proteomes" id="UP000216001"/>
    </source>
</evidence>
<comment type="caution">
    <text evidence="7">The sequence shown here is derived from an EMBL/GenBank/DDBJ whole genome shotgun (WGS) entry which is preliminary data.</text>
</comment>
<dbReference type="InterPro" id="IPR036390">
    <property type="entry name" value="WH_DNA-bd_sf"/>
</dbReference>
<accession>A0A264VZ18</accession>
<dbReference type="Proteomes" id="UP001155882">
    <property type="component" value="Unassembled WGS sequence"/>
</dbReference>
<sequence>MDRIDKITQQWERERPDLDISPMGLIGRLGNVAYHLTREMEKVFAQFGLNRSSFDVLATLRRAGAPYTLSPGEMLSTLMVTSGTMTNRIDQLEKAGLVIRHTNPDDGRGFLVSLTTEGLTLINQLIEVHTQNQARLVAKLSPQEQQALNQLLRTFLASFEPNEK</sequence>
<dbReference type="GeneID" id="92274923"/>
<dbReference type="AlphaFoldDB" id="A0A264VZ18"/>
<dbReference type="InterPro" id="IPR023187">
    <property type="entry name" value="Tscrpt_reg_MarR-type_CS"/>
</dbReference>
<dbReference type="SUPFAM" id="SSF46785">
    <property type="entry name" value="Winged helix' DNA-binding domain"/>
    <property type="match status" value="1"/>
</dbReference>
<dbReference type="PANTHER" id="PTHR42756">
    <property type="entry name" value="TRANSCRIPTIONAL REGULATOR, MARR"/>
    <property type="match status" value="1"/>
</dbReference>
<proteinExistence type="predicted"/>
<gene>
    <name evidence="5" type="primary">marR_1</name>
    <name evidence="7" type="ORF">CHI95_01800</name>
    <name evidence="5" type="ORF">GHA_01356</name>
    <name evidence="6" type="ORF">KYI77_05865</name>
</gene>
<evidence type="ECO:0000256" key="1">
    <source>
        <dbReference type="ARBA" id="ARBA00023015"/>
    </source>
</evidence>
<dbReference type="InterPro" id="IPR000835">
    <property type="entry name" value="HTH_MarR-typ"/>
</dbReference>
<evidence type="ECO:0000259" key="4">
    <source>
        <dbReference type="PROSITE" id="PS50995"/>
    </source>
</evidence>
<dbReference type="GO" id="GO:0003700">
    <property type="term" value="F:DNA-binding transcription factor activity"/>
    <property type="evidence" value="ECO:0007669"/>
    <property type="project" value="InterPro"/>
</dbReference>
<evidence type="ECO:0000313" key="7">
    <source>
        <dbReference type="EMBL" id="OZS76588.1"/>
    </source>
</evidence>
<dbReference type="EMBL" id="CAHPSF010000002">
    <property type="protein sequence ID" value="CAB5682286.1"/>
    <property type="molecule type" value="Genomic_DNA"/>
</dbReference>
<evidence type="ECO:0000313" key="5">
    <source>
        <dbReference type="EMBL" id="CAB5682286.1"/>
    </source>
</evidence>
<dbReference type="Gene3D" id="1.10.10.10">
    <property type="entry name" value="Winged helix-like DNA-binding domain superfamily/Winged helix DNA-binding domain"/>
    <property type="match status" value="1"/>
</dbReference>
<dbReference type="PRINTS" id="PR00598">
    <property type="entry name" value="HTHMARR"/>
</dbReference>
<name>A0A264VZ18_PRORE</name>
<keyword evidence="3" id="KW-0804">Transcription</keyword>
<dbReference type="PANTHER" id="PTHR42756:SF1">
    <property type="entry name" value="TRANSCRIPTIONAL REPRESSOR OF EMRAB OPERON"/>
    <property type="match status" value="1"/>
</dbReference>
<keyword evidence="2" id="KW-0238">DNA-binding</keyword>
<evidence type="ECO:0000256" key="2">
    <source>
        <dbReference type="ARBA" id="ARBA00023125"/>
    </source>
</evidence>
<dbReference type="EMBL" id="NOWC01000001">
    <property type="protein sequence ID" value="OZS76588.1"/>
    <property type="molecule type" value="Genomic_DNA"/>
</dbReference>
<dbReference type="Proteomes" id="UP000216001">
    <property type="component" value="Unassembled WGS sequence"/>
</dbReference>
<dbReference type="Proteomes" id="UP000834611">
    <property type="component" value="Unassembled WGS sequence"/>
</dbReference>